<evidence type="ECO:0000256" key="1">
    <source>
        <dbReference type="SAM" id="MobiDB-lite"/>
    </source>
</evidence>
<dbReference type="Proteomes" id="UP001054945">
    <property type="component" value="Unassembled WGS sequence"/>
</dbReference>
<reference evidence="2 3" key="1">
    <citation type="submission" date="2021-06" db="EMBL/GenBank/DDBJ databases">
        <title>Caerostris extrusa draft genome.</title>
        <authorList>
            <person name="Kono N."/>
            <person name="Arakawa K."/>
        </authorList>
    </citation>
    <scope>NUCLEOTIDE SEQUENCE [LARGE SCALE GENOMIC DNA]</scope>
</reference>
<dbReference type="AlphaFoldDB" id="A0AAV4NI48"/>
<dbReference type="EMBL" id="BPLR01020869">
    <property type="protein sequence ID" value="GIX83465.1"/>
    <property type="molecule type" value="Genomic_DNA"/>
</dbReference>
<feature type="region of interest" description="Disordered" evidence="1">
    <location>
        <begin position="1"/>
        <end position="33"/>
    </location>
</feature>
<sequence>MSKISIGILSDDGAMSSGPWSEDTFPKWPARSSGLVTPHLEEITGKDHTDPQTLETTFGYRDNNNNQLIAVVLAKLHPTIGLYEICLKSSQSEELLKCKIWNATM</sequence>
<organism evidence="2 3">
    <name type="scientific">Caerostris extrusa</name>
    <name type="common">Bark spider</name>
    <name type="synonym">Caerostris bankana</name>
    <dbReference type="NCBI Taxonomy" id="172846"/>
    <lineage>
        <taxon>Eukaryota</taxon>
        <taxon>Metazoa</taxon>
        <taxon>Ecdysozoa</taxon>
        <taxon>Arthropoda</taxon>
        <taxon>Chelicerata</taxon>
        <taxon>Arachnida</taxon>
        <taxon>Araneae</taxon>
        <taxon>Araneomorphae</taxon>
        <taxon>Entelegynae</taxon>
        <taxon>Araneoidea</taxon>
        <taxon>Araneidae</taxon>
        <taxon>Caerostris</taxon>
    </lineage>
</organism>
<evidence type="ECO:0000313" key="2">
    <source>
        <dbReference type="EMBL" id="GIX83465.1"/>
    </source>
</evidence>
<accession>A0AAV4NI48</accession>
<proteinExistence type="predicted"/>
<gene>
    <name evidence="2" type="ORF">CEXT_733451</name>
</gene>
<protein>
    <submittedName>
        <fullName evidence="2">Uncharacterized protein</fullName>
    </submittedName>
</protein>
<keyword evidence="3" id="KW-1185">Reference proteome</keyword>
<evidence type="ECO:0000313" key="3">
    <source>
        <dbReference type="Proteomes" id="UP001054945"/>
    </source>
</evidence>
<comment type="caution">
    <text evidence="2">The sequence shown here is derived from an EMBL/GenBank/DDBJ whole genome shotgun (WGS) entry which is preliminary data.</text>
</comment>
<name>A0AAV4NI48_CAEEX</name>